<dbReference type="SUPFAM" id="SSF50978">
    <property type="entry name" value="WD40 repeat-like"/>
    <property type="match status" value="1"/>
</dbReference>
<evidence type="ECO:0000256" key="2">
    <source>
        <dbReference type="ARBA" id="ARBA00022737"/>
    </source>
</evidence>
<gene>
    <name evidence="4" type="ORF">PACLA_8A055272</name>
</gene>
<dbReference type="InterPro" id="IPR036322">
    <property type="entry name" value="WD40_repeat_dom_sf"/>
</dbReference>
<dbReference type="PANTHER" id="PTHR15574:SF21">
    <property type="entry name" value="DDB1- AND CUL4-ASSOCIATED FACTOR 8"/>
    <property type="match status" value="1"/>
</dbReference>
<dbReference type="GO" id="GO:0005737">
    <property type="term" value="C:cytoplasm"/>
    <property type="evidence" value="ECO:0007669"/>
    <property type="project" value="TreeGrafter"/>
</dbReference>
<evidence type="ECO:0000313" key="4">
    <source>
        <dbReference type="EMBL" id="CAB4026178.1"/>
    </source>
</evidence>
<dbReference type="SMART" id="SM00320">
    <property type="entry name" value="WD40"/>
    <property type="match status" value="2"/>
</dbReference>
<comment type="caution">
    <text evidence="4">The sequence shown here is derived from an EMBL/GenBank/DDBJ whole genome shotgun (WGS) entry which is preliminary data.</text>
</comment>
<dbReference type="InterPro" id="IPR015943">
    <property type="entry name" value="WD40/YVTN_repeat-like_dom_sf"/>
</dbReference>
<dbReference type="Gene3D" id="2.130.10.10">
    <property type="entry name" value="YVTN repeat-like/Quinoprotein amine dehydrogenase"/>
    <property type="match status" value="1"/>
</dbReference>
<protein>
    <submittedName>
        <fullName evidence="4">DDB1- and CUL4-associated factor 8</fullName>
    </submittedName>
</protein>
<keyword evidence="1" id="KW-0853">WD repeat</keyword>
<feature type="compositionally biased region" description="Acidic residues" evidence="3">
    <location>
        <begin position="162"/>
        <end position="176"/>
    </location>
</feature>
<keyword evidence="5" id="KW-1185">Reference proteome</keyword>
<dbReference type="GO" id="GO:0080008">
    <property type="term" value="C:Cul4-RING E3 ubiquitin ligase complex"/>
    <property type="evidence" value="ECO:0007669"/>
    <property type="project" value="TreeGrafter"/>
</dbReference>
<dbReference type="OrthoDB" id="4869960at2759"/>
<dbReference type="InterPro" id="IPR001680">
    <property type="entry name" value="WD40_rpt"/>
</dbReference>
<feature type="region of interest" description="Disordered" evidence="3">
    <location>
        <begin position="157"/>
        <end position="186"/>
    </location>
</feature>
<evidence type="ECO:0000313" key="5">
    <source>
        <dbReference type="Proteomes" id="UP001152795"/>
    </source>
</evidence>
<accession>A0A6S7J6M3</accession>
<organism evidence="4 5">
    <name type="scientific">Paramuricea clavata</name>
    <name type="common">Red gorgonian</name>
    <name type="synonym">Violescent sea-whip</name>
    <dbReference type="NCBI Taxonomy" id="317549"/>
    <lineage>
        <taxon>Eukaryota</taxon>
        <taxon>Metazoa</taxon>
        <taxon>Cnidaria</taxon>
        <taxon>Anthozoa</taxon>
        <taxon>Octocorallia</taxon>
        <taxon>Malacalcyonacea</taxon>
        <taxon>Plexauridae</taxon>
        <taxon>Paramuricea</taxon>
    </lineage>
</organism>
<dbReference type="InterPro" id="IPR045151">
    <property type="entry name" value="DCAF8"/>
</dbReference>
<name>A0A6S7J6M3_PARCT</name>
<dbReference type="Pfam" id="PF00400">
    <property type="entry name" value="WD40"/>
    <property type="match status" value="2"/>
</dbReference>
<evidence type="ECO:0000256" key="1">
    <source>
        <dbReference type="ARBA" id="ARBA00022574"/>
    </source>
</evidence>
<reference evidence="4" key="1">
    <citation type="submission" date="2020-04" db="EMBL/GenBank/DDBJ databases">
        <authorList>
            <person name="Alioto T."/>
            <person name="Alioto T."/>
            <person name="Gomez Garrido J."/>
        </authorList>
    </citation>
    <scope>NUCLEOTIDE SEQUENCE</scope>
    <source>
        <strain evidence="4">A484AB</strain>
    </source>
</reference>
<dbReference type="EMBL" id="CACRXK020014053">
    <property type="protein sequence ID" value="CAB4026178.1"/>
    <property type="molecule type" value="Genomic_DNA"/>
</dbReference>
<proteinExistence type="predicted"/>
<dbReference type="Proteomes" id="UP001152795">
    <property type="component" value="Unassembled WGS sequence"/>
</dbReference>
<sequence length="186" mass="21355">LLVSYNDEDIYLFDANSSSNAKYIHRYKGHRNSMTVKGVNFYGPRSEFVVSGSDCGHVFLWDKETESIVQLLEGDVTGVVNCLEPHPYHPFLATSGLDHDVKIWTPTSNEPVDFDKIESVVLANDRERDEERRRPDYPLNGDLLRFMVNHIARRRLRRTESDAEEGIDEDDSSSEENGERVQCYPS</sequence>
<keyword evidence="2" id="KW-0677">Repeat</keyword>
<dbReference type="AlphaFoldDB" id="A0A6S7J6M3"/>
<evidence type="ECO:0000256" key="3">
    <source>
        <dbReference type="SAM" id="MobiDB-lite"/>
    </source>
</evidence>
<feature type="non-terminal residue" evidence="4">
    <location>
        <position position="186"/>
    </location>
</feature>
<dbReference type="PANTHER" id="PTHR15574">
    <property type="entry name" value="WD REPEAT DOMAIN-CONTAINING FAMILY"/>
    <property type="match status" value="1"/>
</dbReference>